<dbReference type="PANTHER" id="PTHR35345">
    <property type="entry name" value="TELOMERE REPEATS-BINDING BOUQUET FORMATION PROTEIN 2"/>
    <property type="match status" value="1"/>
</dbReference>
<dbReference type="AlphaFoldDB" id="A0AAV6FMN0"/>
<protein>
    <recommendedName>
        <fullName evidence="4">Telomere repeats-binding bouquet formation protein 2</fullName>
    </recommendedName>
</protein>
<dbReference type="GO" id="GO:0070197">
    <property type="term" value="P:meiotic attachment of telomere to nuclear envelope"/>
    <property type="evidence" value="ECO:0007669"/>
    <property type="project" value="TreeGrafter"/>
</dbReference>
<evidence type="ECO:0000313" key="2">
    <source>
        <dbReference type="EMBL" id="KAG5263815.1"/>
    </source>
</evidence>
<gene>
    <name evidence="2" type="ORF">AALO_G00268930</name>
</gene>
<dbReference type="Pfam" id="PF15101">
    <property type="entry name" value="TERB2"/>
    <property type="match status" value="1"/>
</dbReference>
<dbReference type="EMBL" id="JADWDJ010000021">
    <property type="protein sequence ID" value="KAG5263815.1"/>
    <property type="molecule type" value="Genomic_DNA"/>
</dbReference>
<dbReference type="GO" id="GO:0007129">
    <property type="term" value="P:homologous chromosome pairing at meiosis"/>
    <property type="evidence" value="ECO:0007669"/>
    <property type="project" value="TreeGrafter"/>
</dbReference>
<dbReference type="GO" id="GO:0005637">
    <property type="term" value="C:nuclear inner membrane"/>
    <property type="evidence" value="ECO:0007669"/>
    <property type="project" value="TreeGrafter"/>
</dbReference>
<dbReference type="Proteomes" id="UP000823561">
    <property type="component" value="Chromosome 21"/>
</dbReference>
<evidence type="ECO:0000313" key="3">
    <source>
        <dbReference type="Proteomes" id="UP000823561"/>
    </source>
</evidence>
<dbReference type="PANTHER" id="PTHR35345:SF1">
    <property type="entry name" value="TELOMERE REPEATS-BINDING BOUQUET FORMATION PROTEIN 2"/>
    <property type="match status" value="1"/>
</dbReference>
<sequence length="238" mass="26881">MFRNKTAWFSNSVKRGIRSVWVREGGHIVAWRRASYLFSDDASCPDTHRIFLSREYLEGELTVFHSSFITVCDVRQSVKSVPIGHYVLPPVPVQQEVKAKIGRFIWEQEDLTEGTEVQELQSQRRGHGDSAASKQRSEMSVDKVLMSLDELLMASGREDAACCEVQHYPVNNMVSGYVALDQLKRYNGELHDFLPGQGGYSVSVRSKRCHLTAGHPQDRAKKVAKLPPRESPTSSDKM</sequence>
<organism evidence="2 3">
    <name type="scientific">Alosa alosa</name>
    <name type="common">allis shad</name>
    <dbReference type="NCBI Taxonomy" id="278164"/>
    <lineage>
        <taxon>Eukaryota</taxon>
        <taxon>Metazoa</taxon>
        <taxon>Chordata</taxon>
        <taxon>Craniata</taxon>
        <taxon>Vertebrata</taxon>
        <taxon>Euteleostomi</taxon>
        <taxon>Actinopterygii</taxon>
        <taxon>Neopterygii</taxon>
        <taxon>Teleostei</taxon>
        <taxon>Clupei</taxon>
        <taxon>Clupeiformes</taxon>
        <taxon>Clupeoidei</taxon>
        <taxon>Clupeidae</taxon>
        <taxon>Alosa</taxon>
    </lineage>
</organism>
<evidence type="ECO:0000256" key="1">
    <source>
        <dbReference type="SAM" id="MobiDB-lite"/>
    </source>
</evidence>
<feature type="region of interest" description="Disordered" evidence="1">
    <location>
        <begin position="116"/>
        <end position="137"/>
    </location>
</feature>
<dbReference type="InterPro" id="IPR028065">
    <property type="entry name" value="TERB2"/>
</dbReference>
<name>A0AAV6FMN0_9TELE</name>
<evidence type="ECO:0008006" key="4">
    <source>
        <dbReference type="Google" id="ProtNLM"/>
    </source>
</evidence>
<keyword evidence="3" id="KW-1185">Reference proteome</keyword>
<feature type="region of interest" description="Disordered" evidence="1">
    <location>
        <begin position="212"/>
        <end position="238"/>
    </location>
</feature>
<proteinExistence type="predicted"/>
<accession>A0AAV6FMN0</accession>
<comment type="caution">
    <text evidence="2">The sequence shown here is derived from an EMBL/GenBank/DDBJ whole genome shotgun (WGS) entry which is preliminary data.</text>
</comment>
<reference evidence="2" key="1">
    <citation type="submission" date="2020-10" db="EMBL/GenBank/DDBJ databases">
        <title>Chromosome-scale genome assembly of the Allis shad, Alosa alosa.</title>
        <authorList>
            <person name="Margot Z."/>
            <person name="Christophe K."/>
            <person name="Cabau C."/>
            <person name="Louis A."/>
            <person name="Berthelot C."/>
            <person name="Parey E."/>
            <person name="Roest Crollius H."/>
            <person name="Montfort J."/>
            <person name="Robinson-Rechavi M."/>
            <person name="Bucao C."/>
            <person name="Bouchez O."/>
            <person name="Gislard M."/>
            <person name="Lluch J."/>
            <person name="Milhes M."/>
            <person name="Lampietro C."/>
            <person name="Lopez Roques C."/>
            <person name="Donnadieu C."/>
            <person name="Braasch I."/>
            <person name="Desvignes T."/>
            <person name="Postlethwait J."/>
            <person name="Bobe J."/>
            <person name="Guiguen Y."/>
        </authorList>
    </citation>
    <scope>NUCLEOTIDE SEQUENCE</scope>
    <source>
        <strain evidence="2">M-15738</strain>
        <tissue evidence="2">Blood</tissue>
    </source>
</reference>